<dbReference type="RefSeq" id="XP_018145448.1">
    <property type="nucleotide sequence ID" value="XM_018293600.1"/>
</dbReference>
<keyword evidence="2" id="KW-1185">Reference proteome</keyword>
<name>A0A179FTM1_METCM</name>
<dbReference type="KEGG" id="pchm:VFPPC_15847"/>
<gene>
    <name evidence="1" type="ORF">VFPPC_15847</name>
</gene>
<accession>A0A179FTM1</accession>
<dbReference type="AlphaFoldDB" id="A0A179FTM1"/>
<dbReference type="EMBL" id="LSBJ02000003">
    <property type="protein sequence ID" value="OAQ68598.1"/>
    <property type="molecule type" value="Genomic_DNA"/>
</dbReference>
<dbReference type="GeneID" id="28857594"/>
<evidence type="ECO:0000313" key="1">
    <source>
        <dbReference type="EMBL" id="OAQ68598.1"/>
    </source>
</evidence>
<protein>
    <submittedName>
        <fullName evidence="1">Uncharacterized protein</fullName>
    </submittedName>
</protein>
<organism evidence="1 2">
    <name type="scientific">Pochonia chlamydosporia 170</name>
    <dbReference type="NCBI Taxonomy" id="1380566"/>
    <lineage>
        <taxon>Eukaryota</taxon>
        <taxon>Fungi</taxon>
        <taxon>Dikarya</taxon>
        <taxon>Ascomycota</taxon>
        <taxon>Pezizomycotina</taxon>
        <taxon>Sordariomycetes</taxon>
        <taxon>Hypocreomycetidae</taxon>
        <taxon>Hypocreales</taxon>
        <taxon>Clavicipitaceae</taxon>
        <taxon>Pochonia</taxon>
    </lineage>
</organism>
<sequence length="55" mass="6166">MALPTKLVAFQKLVSALLEYRPRNFPHQETGSPQIDRISILPFVVRDEGISLASD</sequence>
<comment type="caution">
    <text evidence="1">The sequence shown here is derived from an EMBL/GenBank/DDBJ whole genome shotgun (WGS) entry which is preliminary data.</text>
</comment>
<dbReference type="Proteomes" id="UP000078397">
    <property type="component" value="Unassembled WGS sequence"/>
</dbReference>
<evidence type="ECO:0000313" key="2">
    <source>
        <dbReference type="Proteomes" id="UP000078397"/>
    </source>
</evidence>
<proteinExistence type="predicted"/>
<reference evidence="1 2" key="1">
    <citation type="journal article" date="2016" name="PLoS Pathog.">
        <title>Biosynthesis of antibiotic leucinostatins in bio-control fungus Purpureocillium lilacinum and their inhibition on phytophthora revealed by genome mining.</title>
        <authorList>
            <person name="Wang G."/>
            <person name="Liu Z."/>
            <person name="Lin R."/>
            <person name="Li E."/>
            <person name="Mao Z."/>
            <person name="Ling J."/>
            <person name="Yang Y."/>
            <person name="Yin W.B."/>
            <person name="Xie B."/>
        </authorList>
    </citation>
    <scope>NUCLEOTIDE SEQUENCE [LARGE SCALE GENOMIC DNA]</scope>
    <source>
        <strain evidence="1">170</strain>
    </source>
</reference>